<keyword evidence="2" id="KW-0689">Ribosomal protein</keyword>
<dbReference type="InterPro" id="IPR036899">
    <property type="entry name" value="Ribosomal_uL13_sf"/>
</dbReference>
<evidence type="ECO:0008006" key="7">
    <source>
        <dbReference type="Google" id="ProtNLM"/>
    </source>
</evidence>
<dbReference type="SUPFAM" id="SSF52161">
    <property type="entry name" value="Ribosomal protein L13"/>
    <property type="match status" value="1"/>
</dbReference>
<dbReference type="Proteomes" id="UP000749559">
    <property type="component" value="Unassembled WGS sequence"/>
</dbReference>
<evidence type="ECO:0000313" key="6">
    <source>
        <dbReference type="Proteomes" id="UP000749559"/>
    </source>
</evidence>
<evidence type="ECO:0000256" key="3">
    <source>
        <dbReference type="ARBA" id="ARBA00023274"/>
    </source>
</evidence>
<evidence type="ECO:0000256" key="2">
    <source>
        <dbReference type="ARBA" id="ARBA00022980"/>
    </source>
</evidence>
<evidence type="ECO:0000256" key="1">
    <source>
        <dbReference type="ARBA" id="ARBA00006227"/>
    </source>
</evidence>
<dbReference type="GO" id="GO:0005762">
    <property type="term" value="C:mitochondrial large ribosomal subunit"/>
    <property type="evidence" value="ECO:0007669"/>
    <property type="project" value="TreeGrafter"/>
</dbReference>
<dbReference type="PANTHER" id="PTHR11545">
    <property type="entry name" value="RIBOSOMAL PROTEIN L13"/>
    <property type="match status" value="1"/>
</dbReference>
<dbReference type="FunFam" id="3.90.1180.10:FF:000005">
    <property type="entry name" value="39S ribosomal protein L13, mitochondrial"/>
    <property type="match status" value="1"/>
</dbReference>
<dbReference type="PANTHER" id="PTHR11545:SF2">
    <property type="entry name" value="LARGE RIBOSOMAL SUBUNIT PROTEIN UL13M"/>
    <property type="match status" value="1"/>
</dbReference>
<comment type="similarity">
    <text evidence="1">Belongs to the universal ribosomal protein uL13 family.</text>
</comment>
<comment type="caution">
    <text evidence="5">The sequence shown here is derived from an EMBL/GenBank/DDBJ whole genome shotgun (WGS) entry which is preliminary data.</text>
</comment>
<dbReference type="GO" id="GO:0003735">
    <property type="term" value="F:structural constituent of ribosome"/>
    <property type="evidence" value="ECO:0007669"/>
    <property type="project" value="InterPro"/>
</dbReference>
<protein>
    <recommendedName>
        <fullName evidence="7">Mitochondrial ribosomal protein L13</fullName>
    </recommendedName>
</protein>
<dbReference type="GO" id="GO:0003729">
    <property type="term" value="F:mRNA binding"/>
    <property type="evidence" value="ECO:0007669"/>
    <property type="project" value="TreeGrafter"/>
</dbReference>
<dbReference type="EMBL" id="CAIIXF020000001">
    <property type="protein sequence ID" value="CAH1774339.1"/>
    <property type="molecule type" value="Genomic_DNA"/>
</dbReference>
<feature type="region of interest" description="Disordered" evidence="4">
    <location>
        <begin position="175"/>
        <end position="195"/>
    </location>
</feature>
<name>A0A8S4MZP2_OWEFU</name>
<dbReference type="AlphaFoldDB" id="A0A8S4MZP2"/>
<proteinExistence type="inferred from homology"/>
<feature type="compositionally biased region" description="Basic and acidic residues" evidence="4">
    <location>
        <begin position="176"/>
        <end position="195"/>
    </location>
</feature>
<sequence length="245" mass="29032">MSMKRVQQWATFSRFWWIYDAKFQSPFKSAPRLCFHLLGKHKPIYYPTSDVGDHIVVINTKHIAMKNDYWRTFTYFHHTGYPKGFSKTRAWEVHEADPTRIMRLAVRGWLKGNLDRPKVMERLHCFPEEDVPEEILKNVSGQIPQVFPIPKSLEEYTMEERENFPRLIEWPEEYVQTDKKTNRPGPKRERRDTNNKAMKEMKTFCVKCALWGVSLSQHLGICCLTRMMFPLTSNWENDAGSKGRV</sequence>
<evidence type="ECO:0000313" key="5">
    <source>
        <dbReference type="EMBL" id="CAH1774339.1"/>
    </source>
</evidence>
<dbReference type="Pfam" id="PF00572">
    <property type="entry name" value="Ribosomal_L13"/>
    <property type="match status" value="1"/>
</dbReference>
<dbReference type="GO" id="GO:0006412">
    <property type="term" value="P:translation"/>
    <property type="evidence" value="ECO:0007669"/>
    <property type="project" value="InterPro"/>
</dbReference>
<reference evidence="5" key="1">
    <citation type="submission" date="2022-03" db="EMBL/GenBank/DDBJ databases">
        <authorList>
            <person name="Martin C."/>
        </authorList>
    </citation>
    <scope>NUCLEOTIDE SEQUENCE</scope>
</reference>
<dbReference type="HAMAP" id="MF_01366">
    <property type="entry name" value="Ribosomal_uL13"/>
    <property type="match status" value="1"/>
</dbReference>
<organism evidence="5 6">
    <name type="scientific">Owenia fusiformis</name>
    <name type="common">Polychaete worm</name>
    <dbReference type="NCBI Taxonomy" id="6347"/>
    <lineage>
        <taxon>Eukaryota</taxon>
        <taxon>Metazoa</taxon>
        <taxon>Spiralia</taxon>
        <taxon>Lophotrochozoa</taxon>
        <taxon>Annelida</taxon>
        <taxon>Polychaeta</taxon>
        <taxon>Sedentaria</taxon>
        <taxon>Canalipalpata</taxon>
        <taxon>Sabellida</taxon>
        <taxon>Oweniida</taxon>
        <taxon>Oweniidae</taxon>
        <taxon>Owenia</taxon>
    </lineage>
</organism>
<gene>
    <name evidence="5" type="ORF">OFUS_LOCUS1822</name>
</gene>
<dbReference type="InterPro" id="IPR005822">
    <property type="entry name" value="Ribosomal_uL13"/>
</dbReference>
<dbReference type="OrthoDB" id="274622at2759"/>
<keyword evidence="3" id="KW-0687">Ribonucleoprotein</keyword>
<keyword evidence="6" id="KW-1185">Reference proteome</keyword>
<dbReference type="Gene3D" id="3.90.1180.10">
    <property type="entry name" value="Ribosomal protein L13"/>
    <property type="match status" value="1"/>
</dbReference>
<evidence type="ECO:0000256" key="4">
    <source>
        <dbReference type="SAM" id="MobiDB-lite"/>
    </source>
</evidence>
<dbReference type="GO" id="GO:0017148">
    <property type="term" value="P:negative regulation of translation"/>
    <property type="evidence" value="ECO:0007669"/>
    <property type="project" value="TreeGrafter"/>
</dbReference>
<dbReference type="CDD" id="cd00392">
    <property type="entry name" value="Ribosomal_L13"/>
    <property type="match status" value="1"/>
</dbReference>
<accession>A0A8S4MZP2</accession>